<evidence type="ECO:0000256" key="3">
    <source>
        <dbReference type="ARBA" id="ARBA00017712"/>
    </source>
</evidence>
<dbReference type="PANTHER" id="PTHR10279">
    <property type="entry name" value="ORNITHINE DECARBOXYLASE ANTIZYME"/>
    <property type="match status" value="1"/>
</dbReference>
<feature type="region of interest" description="Disordered" evidence="5">
    <location>
        <begin position="43"/>
        <end position="85"/>
    </location>
</feature>
<dbReference type="EMBL" id="JBDJPC010000005">
    <property type="protein sequence ID" value="KAL1502191.1"/>
    <property type="molecule type" value="Genomic_DNA"/>
</dbReference>
<evidence type="ECO:0000256" key="4">
    <source>
        <dbReference type="ARBA" id="ARBA00022758"/>
    </source>
</evidence>
<evidence type="ECO:0000256" key="1">
    <source>
        <dbReference type="ARBA" id="ARBA00008796"/>
    </source>
</evidence>
<dbReference type="InterPro" id="IPR002993">
    <property type="entry name" value="ODC_AZ"/>
</dbReference>
<keyword evidence="7" id="KW-1185">Reference proteome</keyword>
<dbReference type="InterPro" id="IPR016181">
    <property type="entry name" value="Acyl_CoA_acyltransferase"/>
</dbReference>
<dbReference type="PANTHER" id="PTHR10279:SF10">
    <property type="entry name" value="ORNITHINE DECARBOXYLASE ANTIZYME"/>
    <property type="match status" value="1"/>
</dbReference>
<dbReference type="Pfam" id="PF02100">
    <property type="entry name" value="ODC_AZ"/>
    <property type="match status" value="1"/>
</dbReference>
<proteinExistence type="inferred from homology"/>
<keyword evidence="4" id="KW-0688">Ribosomal frameshifting</keyword>
<dbReference type="SUPFAM" id="SSF55729">
    <property type="entry name" value="Acyl-CoA N-acyltransferases (Nat)"/>
    <property type="match status" value="1"/>
</dbReference>
<dbReference type="Proteomes" id="UP001566132">
    <property type="component" value="Unassembled WGS sequence"/>
</dbReference>
<comment type="similarity">
    <text evidence="1">Belongs to the ODC antizyme family.</text>
</comment>
<dbReference type="InterPro" id="IPR038581">
    <property type="entry name" value="ODC_AZ_sf"/>
</dbReference>
<protein>
    <recommendedName>
        <fullName evidence="3">Ornithine decarboxylase antizyme</fullName>
    </recommendedName>
</protein>
<evidence type="ECO:0000256" key="5">
    <source>
        <dbReference type="SAM" id="MobiDB-lite"/>
    </source>
</evidence>
<dbReference type="Gene3D" id="3.40.630.60">
    <property type="match status" value="1"/>
</dbReference>
<name>A0ABD1EXQ5_HYPHA</name>
<evidence type="ECO:0000313" key="6">
    <source>
        <dbReference type="EMBL" id="KAL1502191.1"/>
    </source>
</evidence>
<sequence>MFLTSVKIYNLPINIFKSVRSLLPPRPNATTCLWAPGLCGGPDAPGDHRGSPGDSQVAPSSPPPLRLTFRAAPGAGSPPRNPVSSQPWDAVLRGDALYVAPPPHLAEGSREAFVALLEAAEDQLKCKHVVVVFPSDRADRPNLVRTFKFLGFSVLNPTSPLVPSQLAPGNVCMVYNVEE</sequence>
<reference evidence="6 7" key="1">
    <citation type="submission" date="2024-05" db="EMBL/GenBank/DDBJ databases">
        <title>Genetic variation in Jamaican populations of the coffee berry borer (Hypothenemus hampei).</title>
        <authorList>
            <person name="Errbii M."/>
            <person name="Myrie A."/>
        </authorList>
    </citation>
    <scope>NUCLEOTIDE SEQUENCE [LARGE SCALE GENOMIC DNA]</scope>
    <source>
        <strain evidence="6">JA-Hopewell-2020-01-JO</strain>
        <tissue evidence="6">Whole body</tissue>
    </source>
</reference>
<evidence type="ECO:0000256" key="2">
    <source>
        <dbReference type="ARBA" id="ARBA00011836"/>
    </source>
</evidence>
<dbReference type="AlphaFoldDB" id="A0ABD1EXQ5"/>
<comment type="subunit">
    <text evidence="2">Interacts with ODC1 and thereby sterically blocks ODC homodimerization.</text>
</comment>
<accession>A0ABD1EXQ5</accession>
<gene>
    <name evidence="6" type="ORF">ABEB36_007369</name>
</gene>
<organism evidence="6 7">
    <name type="scientific">Hypothenemus hampei</name>
    <name type="common">Coffee berry borer</name>
    <dbReference type="NCBI Taxonomy" id="57062"/>
    <lineage>
        <taxon>Eukaryota</taxon>
        <taxon>Metazoa</taxon>
        <taxon>Ecdysozoa</taxon>
        <taxon>Arthropoda</taxon>
        <taxon>Hexapoda</taxon>
        <taxon>Insecta</taxon>
        <taxon>Pterygota</taxon>
        <taxon>Neoptera</taxon>
        <taxon>Endopterygota</taxon>
        <taxon>Coleoptera</taxon>
        <taxon>Polyphaga</taxon>
        <taxon>Cucujiformia</taxon>
        <taxon>Curculionidae</taxon>
        <taxon>Scolytinae</taxon>
        <taxon>Hypothenemus</taxon>
    </lineage>
</organism>
<dbReference type="GO" id="GO:0075523">
    <property type="term" value="P:viral translational frameshifting"/>
    <property type="evidence" value="ECO:0007669"/>
    <property type="project" value="UniProtKB-KW"/>
</dbReference>
<evidence type="ECO:0000313" key="7">
    <source>
        <dbReference type="Proteomes" id="UP001566132"/>
    </source>
</evidence>
<comment type="caution">
    <text evidence="6">The sequence shown here is derived from an EMBL/GenBank/DDBJ whole genome shotgun (WGS) entry which is preliminary data.</text>
</comment>